<name>A0AAU9R9S1_THLAR</name>
<comment type="similarity">
    <text evidence="3">Belongs to the peptidase S54 family.</text>
</comment>
<dbReference type="SUPFAM" id="SSF144091">
    <property type="entry name" value="Rhomboid-like"/>
    <property type="match status" value="1"/>
</dbReference>
<keyword evidence="5 8" id="KW-1133">Transmembrane helix</keyword>
<evidence type="ECO:0000256" key="8">
    <source>
        <dbReference type="SAM" id="Phobius"/>
    </source>
</evidence>
<keyword evidence="6 8" id="KW-0472">Membrane</keyword>
<dbReference type="GO" id="GO:0004252">
    <property type="term" value="F:serine-type endopeptidase activity"/>
    <property type="evidence" value="ECO:0007669"/>
    <property type="project" value="InterPro"/>
</dbReference>
<dbReference type="PRINTS" id="PR01573">
    <property type="entry name" value="SUPERTUBBY"/>
</dbReference>
<dbReference type="InterPro" id="IPR036047">
    <property type="entry name" value="F-box-like_dom_sf"/>
</dbReference>
<evidence type="ECO:0000256" key="7">
    <source>
        <dbReference type="SAM" id="MobiDB-lite"/>
    </source>
</evidence>
<evidence type="ECO:0000259" key="10">
    <source>
        <dbReference type="Pfam" id="PF01694"/>
    </source>
</evidence>
<accession>A0AAU9R9S1</accession>
<dbReference type="InterPro" id="IPR035952">
    <property type="entry name" value="Rhomboid-like_sf"/>
</dbReference>
<dbReference type="PROSITE" id="PS01200">
    <property type="entry name" value="TUB_1"/>
    <property type="match status" value="1"/>
</dbReference>
<dbReference type="PANTHER" id="PTHR16517:SF157">
    <property type="entry name" value="TUBBY-LIKE F-BOX PROTEIN 10"/>
    <property type="match status" value="1"/>
</dbReference>
<dbReference type="Pfam" id="PF12937">
    <property type="entry name" value="F-box-like"/>
    <property type="match status" value="1"/>
</dbReference>
<feature type="transmembrane region" description="Helical" evidence="8">
    <location>
        <begin position="685"/>
        <end position="703"/>
    </location>
</feature>
<dbReference type="InterPro" id="IPR001810">
    <property type="entry name" value="F-box_dom"/>
</dbReference>
<feature type="domain" description="Peptidase S54 rhomboid" evidence="10">
    <location>
        <begin position="619"/>
        <end position="756"/>
    </location>
</feature>
<dbReference type="GO" id="GO:0006355">
    <property type="term" value="P:regulation of DNA-templated transcription"/>
    <property type="evidence" value="ECO:0007669"/>
    <property type="project" value="UniProtKB-ARBA"/>
</dbReference>
<dbReference type="AlphaFoldDB" id="A0AAU9R9S1"/>
<comment type="similarity">
    <text evidence="2">Belongs to the TUB family.</text>
</comment>
<evidence type="ECO:0000256" key="4">
    <source>
        <dbReference type="ARBA" id="ARBA00022692"/>
    </source>
</evidence>
<feature type="domain" description="Tubby C-terminal" evidence="9">
    <location>
        <begin position="120"/>
        <end position="442"/>
    </location>
</feature>
<protein>
    <submittedName>
        <fullName evidence="12">Uncharacterized protein</fullName>
    </submittedName>
</protein>
<dbReference type="EMBL" id="OU466857">
    <property type="protein sequence ID" value="CAH2033956.1"/>
    <property type="molecule type" value="Genomic_DNA"/>
</dbReference>
<dbReference type="GO" id="GO:0016020">
    <property type="term" value="C:membrane"/>
    <property type="evidence" value="ECO:0007669"/>
    <property type="project" value="UniProtKB-SubCell"/>
</dbReference>
<keyword evidence="4 8" id="KW-0812">Transmembrane</keyword>
<dbReference type="InterPro" id="IPR025659">
    <property type="entry name" value="Tubby-like_C"/>
</dbReference>
<feature type="region of interest" description="Disordered" evidence="7">
    <location>
        <begin position="215"/>
        <end position="237"/>
    </location>
</feature>
<dbReference type="SUPFAM" id="SSF81383">
    <property type="entry name" value="F-box domain"/>
    <property type="match status" value="1"/>
</dbReference>
<dbReference type="PANTHER" id="PTHR16517">
    <property type="entry name" value="TUBBY-RELATED"/>
    <property type="match status" value="1"/>
</dbReference>
<evidence type="ECO:0000259" key="11">
    <source>
        <dbReference type="Pfam" id="PF12937"/>
    </source>
</evidence>
<dbReference type="Gene3D" id="1.20.1540.10">
    <property type="entry name" value="Rhomboid-like"/>
    <property type="match status" value="1"/>
</dbReference>
<dbReference type="InterPro" id="IPR022764">
    <property type="entry name" value="Peptidase_S54_rhomboid_dom"/>
</dbReference>
<dbReference type="Gene3D" id="1.20.1280.50">
    <property type="match status" value="1"/>
</dbReference>
<sequence length="791" mass="88227">MSFRSIVQDLRDGFGSLSRRSFDFRLSSLHKGKSQGSSFREYSSSRDLLSPVIVQTSRWANLPPELLFDVIKRLEESESNWPARKHVVACASVCRSWRDMCQEIVVCPEICGKLTFPVSLKQPGPRDAMIQCFIKRDKSKLTFHLFLCLSPALLVENGKFLLSAKRTRRTTRTEYIISMDADNISRSSNSYLGKLRSNFLGTKFLVYDTQPPPNTSSSALITDRTSRSRFHSRRVSPKVPSGSYNIAQITYELNVLGTRGPRRMHCIMNSIPTSSLEPGGSVPNQPEKLLPPPPRSLDDSFRSNISFSKSSLDHRSMDFSSSRFSEIGVSSCEDDQQEETSFRPLILKNKQPRWHEQLQCWCLNFRGRVTVASVKNFQLVAARQPPPTAQGSGGAAAPPAHPEQDKVILQFGKVGKDMFTMDYRYPLSAFQAFAICLSSFDTKLALQTKESENKMTKGSKQRSNLWPPESGSTAFRGFAAAASVHACHHVSRHLRLGFHLRSSLQKLQKFSDAARMEFTRYQRVILLNGASFLQSRVDIRFSPSSSSSICFFSGGESRIGPRGEEGSSSNQETSKRNTFNGRRWTNVLLAINVIMYIAQVASSGKVLTWGAKVNSLIDRGQLWRLATCSVLHANPMHLMINCYSLNSIGPTAESLGGPKRFLAVYLTSAIASSTMSYLFNKAPSVGASGAIFGLVGSVAVFVIRHKRMVRGGNEDLRQIAQVIALNMALGLVSRGIDNWGHIGGLLGGTAMAWLVGPQWKYEYTTRDGRRVFMDSAPIPLLLRWRNQQRRL</sequence>
<dbReference type="SUPFAM" id="SSF54518">
    <property type="entry name" value="Tubby C-terminal domain-like"/>
    <property type="match status" value="1"/>
</dbReference>
<evidence type="ECO:0000259" key="9">
    <source>
        <dbReference type="Pfam" id="PF01167"/>
    </source>
</evidence>
<evidence type="ECO:0000256" key="2">
    <source>
        <dbReference type="ARBA" id="ARBA00007129"/>
    </source>
</evidence>
<dbReference type="Gene3D" id="3.20.90.10">
    <property type="entry name" value="Tubby Protein, Chain A"/>
    <property type="match status" value="1"/>
</dbReference>
<reference evidence="12 13" key="1">
    <citation type="submission" date="2022-03" db="EMBL/GenBank/DDBJ databases">
        <authorList>
            <person name="Nunn A."/>
            <person name="Chopra R."/>
            <person name="Nunn A."/>
            <person name="Contreras Garrido A."/>
        </authorList>
    </citation>
    <scope>NUCLEOTIDE SEQUENCE [LARGE SCALE GENOMIC DNA]</scope>
</reference>
<feature type="domain" description="F-box" evidence="11">
    <location>
        <begin position="59"/>
        <end position="102"/>
    </location>
</feature>
<dbReference type="Pfam" id="PF01167">
    <property type="entry name" value="Tub"/>
    <property type="match status" value="1"/>
</dbReference>
<evidence type="ECO:0000256" key="5">
    <source>
        <dbReference type="ARBA" id="ARBA00022989"/>
    </source>
</evidence>
<dbReference type="Pfam" id="PF01694">
    <property type="entry name" value="Rhomboid"/>
    <property type="match status" value="1"/>
</dbReference>
<evidence type="ECO:0000313" key="12">
    <source>
        <dbReference type="EMBL" id="CAH2033956.1"/>
    </source>
</evidence>
<evidence type="ECO:0000313" key="13">
    <source>
        <dbReference type="Proteomes" id="UP000836841"/>
    </source>
</evidence>
<organism evidence="12 13">
    <name type="scientific">Thlaspi arvense</name>
    <name type="common">Field penny-cress</name>
    <dbReference type="NCBI Taxonomy" id="13288"/>
    <lineage>
        <taxon>Eukaryota</taxon>
        <taxon>Viridiplantae</taxon>
        <taxon>Streptophyta</taxon>
        <taxon>Embryophyta</taxon>
        <taxon>Tracheophyta</taxon>
        <taxon>Spermatophyta</taxon>
        <taxon>Magnoliopsida</taxon>
        <taxon>eudicotyledons</taxon>
        <taxon>Gunneridae</taxon>
        <taxon>Pentapetalae</taxon>
        <taxon>rosids</taxon>
        <taxon>malvids</taxon>
        <taxon>Brassicales</taxon>
        <taxon>Brassicaceae</taxon>
        <taxon>Thlaspideae</taxon>
        <taxon>Thlaspi</taxon>
    </lineage>
</organism>
<dbReference type="InterPro" id="IPR000007">
    <property type="entry name" value="Tubby_C"/>
</dbReference>
<dbReference type="CDD" id="cd22153">
    <property type="entry name" value="F-box_AtTLP-like"/>
    <property type="match status" value="1"/>
</dbReference>
<dbReference type="FunFam" id="1.20.1280.50:FF:000047">
    <property type="entry name" value="Tubby-like F-box protein"/>
    <property type="match status" value="1"/>
</dbReference>
<dbReference type="FunFam" id="1.20.1540.10:FF:000015">
    <property type="entry name" value="RHOMBOID-like protein 10 chloroplastic"/>
    <property type="match status" value="1"/>
</dbReference>
<evidence type="ECO:0000256" key="3">
    <source>
        <dbReference type="ARBA" id="ARBA00009045"/>
    </source>
</evidence>
<dbReference type="InterPro" id="IPR018066">
    <property type="entry name" value="Tubby_C_CS"/>
</dbReference>
<dbReference type="Proteomes" id="UP000836841">
    <property type="component" value="Chromosome 1"/>
</dbReference>
<dbReference type="FunFam" id="3.20.90.10:FF:000003">
    <property type="entry name" value="Tubby-like F-box protein"/>
    <property type="match status" value="1"/>
</dbReference>
<evidence type="ECO:0000256" key="6">
    <source>
        <dbReference type="ARBA" id="ARBA00023136"/>
    </source>
</evidence>
<feature type="compositionally biased region" description="Basic residues" evidence="7">
    <location>
        <begin position="227"/>
        <end position="236"/>
    </location>
</feature>
<keyword evidence="13" id="KW-1185">Reference proteome</keyword>
<comment type="subcellular location">
    <subcellularLocation>
        <location evidence="1">Membrane</location>
        <topology evidence="1">Multi-pass membrane protein</topology>
    </subcellularLocation>
</comment>
<proteinExistence type="inferred from homology"/>
<gene>
    <name evidence="12" type="ORF">TAV2_LOCUS441</name>
</gene>
<feature type="region of interest" description="Disordered" evidence="7">
    <location>
        <begin position="271"/>
        <end position="299"/>
    </location>
</feature>
<evidence type="ECO:0000256" key="1">
    <source>
        <dbReference type="ARBA" id="ARBA00004141"/>
    </source>
</evidence>